<evidence type="ECO:0000313" key="2">
    <source>
        <dbReference type="EMBL" id="KAK7872538.1"/>
    </source>
</evidence>
<evidence type="ECO:0000256" key="1">
    <source>
        <dbReference type="SAM" id="MobiDB-lite"/>
    </source>
</evidence>
<keyword evidence="3" id="KW-1185">Reference proteome</keyword>
<accession>A0AAN9WMP9</accession>
<name>A0AAN9WMP9_9ORTH</name>
<reference evidence="2 3" key="1">
    <citation type="submission" date="2024-03" db="EMBL/GenBank/DDBJ databases">
        <title>The genome assembly and annotation of the cricket Gryllus longicercus Weissman &amp; Gray.</title>
        <authorList>
            <person name="Szrajer S."/>
            <person name="Gray D."/>
            <person name="Ylla G."/>
        </authorList>
    </citation>
    <scope>NUCLEOTIDE SEQUENCE [LARGE SCALE GENOMIC DNA]</scope>
    <source>
        <strain evidence="2">DAG 2021-001</strain>
        <tissue evidence="2">Whole body minus gut</tissue>
    </source>
</reference>
<organism evidence="2 3">
    <name type="scientific">Gryllus longicercus</name>
    <dbReference type="NCBI Taxonomy" id="2509291"/>
    <lineage>
        <taxon>Eukaryota</taxon>
        <taxon>Metazoa</taxon>
        <taxon>Ecdysozoa</taxon>
        <taxon>Arthropoda</taxon>
        <taxon>Hexapoda</taxon>
        <taxon>Insecta</taxon>
        <taxon>Pterygota</taxon>
        <taxon>Neoptera</taxon>
        <taxon>Polyneoptera</taxon>
        <taxon>Orthoptera</taxon>
        <taxon>Ensifera</taxon>
        <taxon>Gryllidea</taxon>
        <taxon>Grylloidea</taxon>
        <taxon>Gryllidae</taxon>
        <taxon>Gryllinae</taxon>
        <taxon>Gryllus</taxon>
    </lineage>
</organism>
<evidence type="ECO:0000313" key="3">
    <source>
        <dbReference type="Proteomes" id="UP001378592"/>
    </source>
</evidence>
<protein>
    <submittedName>
        <fullName evidence="2">Uncharacterized protein</fullName>
    </submittedName>
</protein>
<dbReference type="Proteomes" id="UP001378592">
    <property type="component" value="Unassembled WGS sequence"/>
</dbReference>
<dbReference type="EMBL" id="JAZDUA010000023">
    <property type="protein sequence ID" value="KAK7872538.1"/>
    <property type="molecule type" value="Genomic_DNA"/>
</dbReference>
<gene>
    <name evidence="2" type="ORF">R5R35_013773</name>
</gene>
<feature type="region of interest" description="Disordered" evidence="1">
    <location>
        <begin position="26"/>
        <end position="45"/>
    </location>
</feature>
<dbReference type="AlphaFoldDB" id="A0AAN9WMP9"/>
<sequence>MIEHLKVLEEELTKKSRILKRLSEQYTTSEEKLTENSSISEETLENLEQKITENDTLVREEIEEKISKNEAKVEKTEEKFLQNEEKFQNPLEEKMMSPTLRVCVINDR</sequence>
<proteinExistence type="predicted"/>
<comment type="caution">
    <text evidence="2">The sequence shown here is derived from an EMBL/GenBank/DDBJ whole genome shotgun (WGS) entry which is preliminary data.</text>
</comment>